<evidence type="ECO:0000256" key="1">
    <source>
        <dbReference type="ARBA" id="ARBA00023015"/>
    </source>
</evidence>
<dbReference type="RefSeq" id="WP_322607030.1">
    <property type="nucleotide sequence ID" value="NZ_JARVCO010000002.1"/>
</dbReference>
<dbReference type="Pfam" id="PF13377">
    <property type="entry name" value="Peripla_BP_3"/>
    <property type="match status" value="1"/>
</dbReference>
<dbReference type="InterPro" id="IPR018062">
    <property type="entry name" value="HTH_AraC-typ_CS"/>
</dbReference>
<gene>
    <name evidence="5" type="ORF">P9H32_01195</name>
</gene>
<dbReference type="SMART" id="SM00342">
    <property type="entry name" value="HTH_ARAC"/>
    <property type="match status" value="1"/>
</dbReference>
<protein>
    <submittedName>
        <fullName evidence="5">Substrate-binding domain-containing protein</fullName>
    </submittedName>
</protein>
<keyword evidence="6" id="KW-1185">Reference proteome</keyword>
<evidence type="ECO:0000256" key="2">
    <source>
        <dbReference type="ARBA" id="ARBA00023125"/>
    </source>
</evidence>
<dbReference type="PANTHER" id="PTHR30146:SF24">
    <property type="entry name" value="XYLOSE OPERON REGULATORY PROTEIN"/>
    <property type="match status" value="1"/>
</dbReference>
<dbReference type="InterPro" id="IPR009057">
    <property type="entry name" value="Homeodomain-like_sf"/>
</dbReference>
<reference evidence="5 6" key="1">
    <citation type="journal article" date="2024" name="Appl. Environ. Microbiol.">
        <title>Pontiella agarivorans sp. nov., a novel marine anaerobic bacterium capable of degrading macroalgal polysaccharides and fixing nitrogen.</title>
        <authorList>
            <person name="Liu N."/>
            <person name="Kivenson V."/>
            <person name="Peng X."/>
            <person name="Cui Z."/>
            <person name="Lankiewicz T.S."/>
            <person name="Gosselin K.M."/>
            <person name="English C.J."/>
            <person name="Blair E.M."/>
            <person name="O'Malley M.A."/>
            <person name="Valentine D.L."/>
        </authorList>
    </citation>
    <scope>NUCLEOTIDE SEQUENCE [LARGE SCALE GENOMIC DNA]</scope>
    <source>
        <strain evidence="5 6">NLcol2</strain>
    </source>
</reference>
<evidence type="ECO:0000259" key="4">
    <source>
        <dbReference type="PROSITE" id="PS01124"/>
    </source>
</evidence>
<dbReference type="InterPro" id="IPR046335">
    <property type="entry name" value="LacI/GalR-like_sensor"/>
</dbReference>
<keyword evidence="3" id="KW-0804">Transcription</keyword>
<dbReference type="SUPFAM" id="SSF53822">
    <property type="entry name" value="Periplasmic binding protein-like I"/>
    <property type="match status" value="1"/>
</dbReference>
<dbReference type="SUPFAM" id="SSF46689">
    <property type="entry name" value="Homeodomain-like"/>
    <property type="match status" value="1"/>
</dbReference>
<evidence type="ECO:0000256" key="3">
    <source>
        <dbReference type="ARBA" id="ARBA00023163"/>
    </source>
</evidence>
<name>A0ABU5MSW5_9BACT</name>
<evidence type="ECO:0000313" key="5">
    <source>
        <dbReference type="EMBL" id="MDZ8117227.1"/>
    </source>
</evidence>
<keyword evidence="2" id="KW-0238">DNA-binding</keyword>
<sequence length="376" mass="42343">MSKTVEIALAMNYANPFVRKAVEGIARYTFHRGNWRFFAPHGAPEVTLAELSEWKGGGVIGMLDRQSVSGLRKRGIPAVNIFGRFSELPETSVVVDNQEIARMAAEYFIHKGIRRFAITGRRVFGDATLKYQAYLGTLAEYGFQCLELKSRQAIQNLGAEIQTLEGDGPVGVFATEDPVGRVVIDACSDHDLRVPEEVSVLGVNNDLFACEMLHPQMSSIELSPERIGWQAAKMLDELMQGGRPPEEPVRISPERIVERHSTDLVAVGDRVVGDALRFIRDHAHQSILVDDVARAVHVARRTLEHKFRNLLCITVHDSIRRERIARACRLLKETDMLVEELAESCGYTTRERFNQAFRTETGTTPSGYRKRYRFTD</sequence>
<dbReference type="PANTHER" id="PTHR30146">
    <property type="entry name" value="LACI-RELATED TRANSCRIPTIONAL REPRESSOR"/>
    <property type="match status" value="1"/>
</dbReference>
<evidence type="ECO:0000313" key="6">
    <source>
        <dbReference type="Proteomes" id="UP001290861"/>
    </source>
</evidence>
<dbReference type="Gene3D" id="1.10.10.60">
    <property type="entry name" value="Homeodomain-like"/>
    <property type="match status" value="1"/>
</dbReference>
<organism evidence="5 6">
    <name type="scientific">Pontiella agarivorans</name>
    <dbReference type="NCBI Taxonomy" id="3038953"/>
    <lineage>
        <taxon>Bacteria</taxon>
        <taxon>Pseudomonadati</taxon>
        <taxon>Kiritimatiellota</taxon>
        <taxon>Kiritimatiellia</taxon>
        <taxon>Kiritimatiellales</taxon>
        <taxon>Pontiellaceae</taxon>
        <taxon>Pontiella</taxon>
    </lineage>
</organism>
<dbReference type="InterPro" id="IPR028082">
    <property type="entry name" value="Peripla_BP_I"/>
</dbReference>
<dbReference type="Proteomes" id="UP001290861">
    <property type="component" value="Unassembled WGS sequence"/>
</dbReference>
<keyword evidence="1" id="KW-0805">Transcription regulation</keyword>
<accession>A0ABU5MSW5</accession>
<proteinExistence type="predicted"/>
<comment type="caution">
    <text evidence="5">The sequence shown here is derived from an EMBL/GenBank/DDBJ whole genome shotgun (WGS) entry which is preliminary data.</text>
</comment>
<dbReference type="Pfam" id="PF12833">
    <property type="entry name" value="HTH_18"/>
    <property type="match status" value="1"/>
</dbReference>
<dbReference type="PROSITE" id="PS01124">
    <property type="entry name" value="HTH_ARAC_FAMILY_2"/>
    <property type="match status" value="1"/>
</dbReference>
<dbReference type="PROSITE" id="PS00041">
    <property type="entry name" value="HTH_ARAC_FAMILY_1"/>
    <property type="match status" value="1"/>
</dbReference>
<feature type="domain" description="HTH araC/xylS-type" evidence="4">
    <location>
        <begin position="273"/>
        <end position="371"/>
    </location>
</feature>
<dbReference type="InterPro" id="IPR018060">
    <property type="entry name" value="HTH_AraC"/>
</dbReference>
<dbReference type="Gene3D" id="3.40.50.2300">
    <property type="match status" value="2"/>
</dbReference>
<dbReference type="EMBL" id="JARVCO010000002">
    <property type="protein sequence ID" value="MDZ8117227.1"/>
    <property type="molecule type" value="Genomic_DNA"/>
</dbReference>